<gene>
    <name evidence="4" type="ORF">GCM10011588_33680</name>
</gene>
<reference evidence="4" key="2">
    <citation type="submission" date="2020-09" db="EMBL/GenBank/DDBJ databases">
        <authorList>
            <person name="Sun Q."/>
            <person name="Zhou Y."/>
        </authorList>
    </citation>
    <scope>NUCLEOTIDE SEQUENCE</scope>
    <source>
        <strain evidence="4">CGMCC 4.3508</strain>
    </source>
</reference>
<dbReference type="Gene3D" id="1.10.357.10">
    <property type="entry name" value="Tetracycline Repressor, domain 2"/>
    <property type="match status" value="2"/>
</dbReference>
<evidence type="ECO:0000256" key="1">
    <source>
        <dbReference type="ARBA" id="ARBA00023125"/>
    </source>
</evidence>
<feature type="DNA-binding region" description="H-T-H motif" evidence="2">
    <location>
        <begin position="194"/>
        <end position="213"/>
    </location>
</feature>
<dbReference type="PANTHER" id="PTHR30055">
    <property type="entry name" value="HTH-TYPE TRANSCRIPTIONAL REGULATOR RUTR"/>
    <property type="match status" value="1"/>
</dbReference>
<dbReference type="InterPro" id="IPR009057">
    <property type="entry name" value="Homeodomain-like_sf"/>
</dbReference>
<accession>A0A917RNF2</accession>
<dbReference type="Pfam" id="PF00440">
    <property type="entry name" value="TetR_N"/>
    <property type="match status" value="1"/>
</dbReference>
<protein>
    <submittedName>
        <fullName evidence="4">TetR family transcriptional regulator</fullName>
    </submittedName>
</protein>
<dbReference type="PRINTS" id="PR00455">
    <property type="entry name" value="HTHTETR"/>
</dbReference>
<evidence type="ECO:0000313" key="4">
    <source>
        <dbReference type="EMBL" id="GGL16261.1"/>
    </source>
</evidence>
<dbReference type="Gene3D" id="1.10.10.60">
    <property type="entry name" value="Homeodomain-like"/>
    <property type="match status" value="1"/>
</dbReference>
<keyword evidence="1 2" id="KW-0238">DNA-binding</keyword>
<sequence>MGLTGPAVYRHFKGKHDILVAALMRQTRIVEELGERADNEGTTPLERLDLLLDGFGDLTAERDEATLWRREQRHLEPEQREVFRTHFSHFGGRIAASIMGVRPELAQRDAELLGFAVLTMYSNTSGIRGKLTPDRLKQIQSTVARAIVGCYLPERDADSTPPEITVHRRPAGRRERILAAAADLFDERGFYDVRIDDIAAAAQISVSTFYQSADSKSDVLRAILKRGAEGLLYVTADALAPVREPQEVLGALIDTYIRQAMGLHGRIMKILATDLLYLSEEEQAALQATQREYVAEWEHALLARSDRLTGEDARSLAKATIGVITDISQTPEYREQPAIVAALTAIAHAMVLPGGVENRCADGLR</sequence>
<dbReference type="AlphaFoldDB" id="A0A917RNF2"/>
<evidence type="ECO:0000259" key="3">
    <source>
        <dbReference type="PROSITE" id="PS50977"/>
    </source>
</evidence>
<dbReference type="PANTHER" id="PTHR30055:SF237">
    <property type="entry name" value="TRANSCRIPTIONAL REPRESSOR MCE3R"/>
    <property type="match status" value="1"/>
</dbReference>
<dbReference type="PROSITE" id="PS50977">
    <property type="entry name" value="HTH_TETR_2"/>
    <property type="match status" value="1"/>
</dbReference>
<reference evidence="4" key="1">
    <citation type="journal article" date="2014" name="Int. J. Syst. Evol. Microbiol.">
        <title>Complete genome sequence of Corynebacterium casei LMG S-19264T (=DSM 44701T), isolated from a smear-ripened cheese.</title>
        <authorList>
            <consortium name="US DOE Joint Genome Institute (JGI-PGF)"/>
            <person name="Walter F."/>
            <person name="Albersmeier A."/>
            <person name="Kalinowski J."/>
            <person name="Ruckert C."/>
        </authorList>
    </citation>
    <scope>NUCLEOTIDE SEQUENCE</scope>
    <source>
        <strain evidence="4">CGMCC 4.3508</strain>
    </source>
</reference>
<dbReference type="GO" id="GO:0000976">
    <property type="term" value="F:transcription cis-regulatory region binding"/>
    <property type="evidence" value="ECO:0007669"/>
    <property type="project" value="TreeGrafter"/>
</dbReference>
<dbReference type="Proteomes" id="UP000638263">
    <property type="component" value="Unassembled WGS sequence"/>
</dbReference>
<dbReference type="InterPro" id="IPR001647">
    <property type="entry name" value="HTH_TetR"/>
</dbReference>
<evidence type="ECO:0000313" key="5">
    <source>
        <dbReference type="Proteomes" id="UP000638263"/>
    </source>
</evidence>
<proteinExistence type="predicted"/>
<evidence type="ECO:0000256" key="2">
    <source>
        <dbReference type="PROSITE-ProRule" id="PRU00335"/>
    </source>
</evidence>
<organism evidence="4 5">
    <name type="scientific">Nocardia jinanensis</name>
    <dbReference type="NCBI Taxonomy" id="382504"/>
    <lineage>
        <taxon>Bacteria</taxon>
        <taxon>Bacillati</taxon>
        <taxon>Actinomycetota</taxon>
        <taxon>Actinomycetes</taxon>
        <taxon>Mycobacteriales</taxon>
        <taxon>Nocardiaceae</taxon>
        <taxon>Nocardia</taxon>
    </lineage>
</organism>
<dbReference type="EMBL" id="BMMH01000006">
    <property type="protein sequence ID" value="GGL16261.1"/>
    <property type="molecule type" value="Genomic_DNA"/>
</dbReference>
<dbReference type="InterPro" id="IPR050109">
    <property type="entry name" value="HTH-type_TetR-like_transc_reg"/>
</dbReference>
<name>A0A917RNF2_9NOCA</name>
<feature type="domain" description="HTH tetR-type" evidence="3">
    <location>
        <begin position="171"/>
        <end position="231"/>
    </location>
</feature>
<comment type="caution">
    <text evidence="4">The sequence shown here is derived from an EMBL/GenBank/DDBJ whole genome shotgun (WGS) entry which is preliminary data.</text>
</comment>
<dbReference type="SUPFAM" id="SSF46689">
    <property type="entry name" value="Homeodomain-like"/>
    <property type="match status" value="1"/>
</dbReference>
<dbReference type="GO" id="GO:0003700">
    <property type="term" value="F:DNA-binding transcription factor activity"/>
    <property type="evidence" value="ECO:0007669"/>
    <property type="project" value="TreeGrafter"/>
</dbReference>
<keyword evidence="5" id="KW-1185">Reference proteome</keyword>